<dbReference type="InterPro" id="IPR045944">
    <property type="entry name" value="DUF6364"/>
</dbReference>
<dbReference type="Proteomes" id="UP000326169">
    <property type="component" value="Unassembled WGS sequence"/>
</dbReference>
<accession>A0A5M3TAC4</accession>
<sequence>MTATVPSNKPKLQVYLDEQMLEEGKKLAEKRQRSLSSLIRRLLQLEIEEAKNKGEI</sequence>
<reference evidence="1 2" key="1">
    <citation type="journal article" date="2019" name="J Genomics">
        <title>The Draft Genome of a Hydrogen-producing Cyanobacterium, Arthrospira platensis NIES-46.</title>
        <authorList>
            <person name="Suzuki S."/>
            <person name="Yamaguchi H."/>
            <person name="Kawachi M."/>
        </authorList>
    </citation>
    <scope>NUCLEOTIDE SEQUENCE [LARGE SCALE GENOMIC DNA]</scope>
    <source>
        <strain evidence="1 2">NIES-46</strain>
    </source>
</reference>
<keyword evidence="2" id="KW-1185">Reference proteome</keyword>
<evidence type="ECO:0000313" key="1">
    <source>
        <dbReference type="EMBL" id="GCE94968.1"/>
    </source>
</evidence>
<dbReference type="RefSeq" id="WP_006623838.1">
    <property type="nucleotide sequence ID" value="NZ_BIMW01000116.1"/>
</dbReference>
<dbReference type="EMBL" id="BIMW01000116">
    <property type="protein sequence ID" value="GCE94968.1"/>
    <property type="molecule type" value="Genomic_DNA"/>
</dbReference>
<name>A0A5M3TAC4_LIMPL</name>
<dbReference type="SUPFAM" id="SSF47598">
    <property type="entry name" value="Ribbon-helix-helix"/>
    <property type="match status" value="1"/>
</dbReference>
<evidence type="ECO:0008006" key="3">
    <source>
        <dbReference type="Google" id="ProtNLM"/>
    </source>
</evidence>
<gene>
    <name evidence="1" type="ORF">NIES46_30280</name>
</gene>
<comment type="caution">
    <text evidence="1">The sequence shown here is derived from an EMBL/GenBank/DDBJ whole genome shotgun (WGS) entry which is preliminary data.</text>
</comment>
<dbReference type="Pfam" id="PF19891">
    <property type="entry name" value="DUF6364"/>
    <property type="match status" value="1"/>
</dbReference>
<organism evidence="1 2">
    <name type="scientific">Limnospira platensis NIES-46</name>
    <dbReference type="NCBI Taxonomy" id="1236695"/>
    <lineage>
        <taxon>Bacteria</taxon>
        <taxon>Bacillati</taxon>
        <taxon>Cyanobacteriota</taxon>
        <taxon>Cyanophyceae</taxon>
        <taxon>Oscillatoriophycideae</taxon>
        <taxon>Oscillatoriales</taxon>
        <taxon>Sirenicapillariaceae</taxon>
        <taxon>Limnospira</taxon>
    </lineage>
</organism>
<proteinExistence type="predicted"/>
<protein>
    <recommendedName>
        <fullName evidence="3">Ribbon-helix-helix protein CopG domain-containing protein</fullName>
    </recommendedName>
</protein>
<evidence type="ECO:0000313" key="2">
    <source>
        <dbReference type="Proteomes" id="UP000326169"/>
    </source>
</evidence>
<dbReference type="InterPro" id="IPR010985">
    <property type="entry name" value="Ribbon_hlx_hlx"/>
</dbReference>
<dbReference type="GeneID" id="301683837"/>